<evidence type="ECO:0000313" key="2">
    <source>
        <dbReference type="WBParaSite" id="JU765_v2.g6233.t1"/>
    </source>
</evidence>
<evidence type="ECO:0000313" key="1">
    <source>
        <dbReference type="Proteomes" id="UP000887576"/>
    </source>
</evidence>
<dbReference type="WBParaSite" id="JU765_v2.g6233.t1">
    <property type="protein sequence ID" value="JU765_v2.g6233.t1"/>
    <property type="gene ID" value="JU765_v2.g6233"/>
</dbReference>
<proteinExistence type="predicted"/>
<sequence length="96" mass="11105">MWLKKVIPVKLAISLCFAVVFLAVFPAFGILGYYRSLIIITPVVWTLLTAVIYSFKFIMYTSILLIAIMVYADMAFPWVMRQFSQIFARIDLNDEL</sequence>
<accession>A0AC34REU1</accession>
<name>A0AC34REU1_9BILA</name>
<protein>
    <submittedName>
        <fullName evidence="2">Uncharacterized protein</fullName>
    </submittedName>
</protein>
<reference evidence="2" key="1">
    <citation type="submission" date="2022-11" db="UniProtKB">
        <authorList>
            <consortium name="WormBaseParasite"/>
        </authorList>
    </citation>
    <scope>IDENTIFICATION</scope>
</reference>
<dbReference type="Proteomes" id="UP000887576">
    <property type="component" value="Unplaced"/>
</dbReference>
<organism evidence="1 2">
    <name type="scientific">Panagrolaimus sp. JU765</name>
    <dbReference type="NCBI Taxonomy" id="591449"/>
    <lineage>
        <taxon>Eukaryota</taxon>
        <taxon>Metazoa</taxon>
        <taxon>Ecdysozoa</taxon>
        <taxon>Nematoda</taxon>
        <taxon>Chromadorea</taxon>
        <taxon>Rhabditida</taxon>
        <taxon>Tylenchina</taxon>
        <taxon>Panagrolaimomorpha</taxon>
        <taxon>Panagrolaimoidea</taxon>
        <taxon>Panagrolaimidae</taxon>
        <taxon>Panagrolaimus</taxon>
    </lineage>
</organism>